<protein>
    <recommendedName>
        <fullName evidence="2">Cas12f1-like TNB domain-containing protein</fullName>
    </recommendedName>
</protein>
<evidence type="ECO:0000256" key="1">
    <source>
        <dbReference type="ARBA" id="ARBA00023125"/>
    </source>
</evidence>
<proteinExistence type="predicted"/>
<sequence length="56" mass="6344">MFEPSSKTCSVCGYKNVDLKLSDREWICPECGTKHDRDINAAVNIRRFGIEQLVAV</sequence>
<evidence type="ECO:0000313" key="3">
    <source>
        <dbReference type="EMBL" id="PNS00074.1"/>
    </source>
</evidence>
<dbReference type="Proteomes" id="UP000236199">
    <property type="component" value="Unassembled WGS sequence"/>
</dbReference>
<reference evidence="3 4" key="1">
    <citation type="submission" date="2013-12" db="EMBL/GenBank/DDBJ databases">
        <title>Comparative genomics of Petrotoga isolates.</title>
        <authorList>
            <person name="Nesbo C.L."/>
            <person name="Charchuk R."/>
            <person name="Chow K."/>
        </authorList>
    </citation>
    <scope>NUCLEOTIDE SEQUENCE [LARGE SCALE GENOMIC DNA]</scope>
    <source>
        <strain evidence="3 4">DSM 10691</strain>
    </source>
</reference>
<keyword evidence="1" id="KW-0238">DNA-binding</keyword>
<dbReference type="Pfam" id="PF07282">
    <property type="entry name" value="Cas12f1-like_TNB"/>
    <property type="match status" value="1"/>
</dbReference>
<dbReference type="InterPro" id="IPR010095">
    <property type="entry name" value="Cas12f1-like_TNB"/>
</dbReference>
<organism evidence="3 4">
    <name type="scientific">Petrotoga miotherma DSM 10691</name>
    <dbReference type="NCBI Taxonomy" id="1434326"/>
    <lineage>
        <taxon>Bacteria</taxon>
        <taxon>Thermotogati</taxon>
        <taxon>Thermotogota</taxon>
        <taxon>Thermotogae</taxon>
        <taxon>Petrotogales</taxon>
        <taxon>Petrotogaceae</taxon>
        <taxon>Petrotoga</taxon>
    </lineage>
</organism>
<gene>
    <name evidence="3" type="ORF">X928_05840</name>
</gene>
<keyword evidence="4" id="KW-1185">Reference proteome</keyword>
<evidence type="ECO:0000259" key="2">
    <source>
        <dbReference type="Pfam" id="PF07282"/>
    </source>
</evidence>
<dbReference type="EMBL" id="AZRM01000026">
    <property type="protein sequence ID" value="PNS00074.1"/>
    <property type="molecule type" value="Genomic_DNA"/>
</dbReference>
<accession>A0A2K1PBB0</accession>
<name>A0A2K1PBB0_9BACT</name>
<dbReference type="GO" id="GO:0003677">
    <property type="term" value="F:DNA binding"/>
    <property type="evidence" value="ECO:0007669"/>
    <property type="project" value="UniProtKB-KW"/>
</dbReference>
<feature type="domain" description="Cas12f1-like TNB" evidence="2">
    <location>
        <begin position="5"/>
        <end position="45"/>
    </location>
</feature>
<evidence type="ECO:0000313" key="4">
    <source>
        <dbReference type="Proteomes" id="UP000236199"/>
    </source>
</evidence>
<comment type="caution">
    <text evidence="3">The sequence shown here is derived from an EMBL/GenBank/DDBJ whole genome shotgun (WGS) entry which is preliminary data.</text>
</comment>
<dbReference type="AlphaFoldDB" id="A0A2K1PBB0"/>